<dbReference type="RefSeq" id="WP_206965710.1">
    <property type="nucleotide sequence ID" value="NZ_JAFLVX010000015.1"/>
</dbReference>
<evidence type="ECO:0000313" key="1">
    <source>
        <dbReference type="EMBL" id="MBO0476588.1"/>
    </source>
</evidence>
<reference evidence="1 2" key="1">
    <citation type="submission" date="2021-03" db="EMBL/GenBank/DDBJ databases">
        <title>Enterococcal diversity collection.</title>
        <authorList>
            <person name="Gilmore M.S."/>
            <person name="Schwartzman J."/>
            <person name="Van Tyne D."/>
            <person name="Martin M."/>
            <person name="Earl A.M."/>
            <person name="Manson A.L."/>
            <person name="Straub T."/>
            <person name="Salamzade R."/>
            <person name="Saavedra J."/>
            <person name="Lebreton F."/>
            <person name="Prichula J."/>
            <person name="Schaufler K."/>
            <person name="Gaca A."/>
            <person name="Sgardioli B."/>
            <person name="Wagenaar J."/>
            <person name="Strong T."/>
        </authorList>
    </citation>
    <scope>NUCLEOTIDE SEQUENCE [LARGE SCALE GENOMIC DNA]</scope>
    <source>
        <strain evidence="1 2">DIV0080</strain>
    </source>
</reference>
<sequence>MSGHFCYIAFHNEYVTLGFNYGSELEDPTHLLEGSGKLMRHVKIKHQDILASEDLRNLLVYASTYRVTK</sequence>
<keyword evidence="2" id="KW-1185">Reference proteome</keyword>
<evidence type="ECO:0000313" key="2">
    <source>
        <dbReference type="Proteomes" id="UP000664857"/>
    </source>
</evidence>
<organism evidence="1 2">
    <name type="scientific">Candidatus Vagococcus giribetii</name>
    <dbReference type="NCBI Taxonomy" id="2230876"/>
    <lineage>
        <taxon>Bacteria</taxon>
        <taxon>Bacillati</taxon>
        <taxon>Bacillota</taxon>
        <taxon>Bacilli</taxon>
        <taxon>Lactobacillales</taxon>
        <taxon>Enterococcaceae</taxon>
        <taxon>Vagococcus</taxon>
    </lineage>
</organism>
<comment type="caution">
    <text evidence="1">The sequence shown here is derived from an EMBL/GenBank/DDBJ whole genome shotgun (WGS) entry which is preliminary data.</text>
</comment>
<name>A0ABS3HS56_9ENTE</name>
<gene>
    <name evidence="1" type="ORF">DOK76_05865</name>
</gene>
<proteinExistence type="predicted"/>
<accession>A0ABS3HS56</accession>
<protein>
    <submittedName>
        <fullName evidence="1">DUF1801 domain-containing protein</fullName>
    </submittedName>
</protein>
<dbReference type="Proteomes" id="UP000664857">
    <property type="component" value="Unassembled WGS sequence"/>
</dbReference>
<dbReference type="EMBL" id="JAFLVX010000015">
    <property type="protein sequence ID" value="MBO0476588.1"/>
    <property type="molecule type" value="Genomic_DNA"/>
</dbReference>